<dbReference type="InterPro" id="IPR057982">
    <property type="entry name" value="TPR_NAA35"/>
</dbReference>
<feature type="domain" description="NAA35-like N-terminal" evidence="4">
    <location>
        <begin position="62"/>
        <end position="223"/>
    </location>
</feature>
<proteinExistence type="inferred from homology"/>
<name>A0A9W4D7Q4_BLUGR</name>
<comment type="similarity">
    <text evidence="2">Belongs to the MAK10 family.</text>
</comment>
<evidence type="ECO:0000256" key="3">
    <source>
        <dbReference type="ARBA" id="ARBA00022490"/>
    </source>
</evidence>
<evidence type="ECO:0000313" key="6">
    <source>
        <dbReference type="EMBL" id="CAD6505708.1"/>
    </source>
</evidence>
<dbReference type="InterPro" id="IPR007244">
    <property type="entry name" value="Naa35_N"/>
</dbReference>
<dbReference type="Proteomes" id="UP000683417">
    <property type="component" value="Unassembled WGS sequence"/>
</dbReference>
<keyword evidence="3" id="KW-0963">Cytoplasm</keyword>
<organism evidence="6 7">
    <name type="scientific">Blumeria graminis f. sp. triticale</name>
    <dbReference type="NCBI Taxonomy" id="1689686"/>
    <lineage>
        <taxon>Eukaryota</taxon>
        <taxon>Fungi</taxon>
        <taxon>Dikarya</taxon>
        <taxon>Ascomycota</taxon>
        <taxon>Pezizomycotina</taxon>
        <taxon>Leotiomycetes</taxon>
        <taxon>Erysiphales</taxon>
        <taxon>Erysiphaceae</taxon>
        <taxon>Blumeria</taxon>
    </lineage>
</organism>
<comment type="subcellular location">
    <subcellularLocation>
        <location evidence="1">Cytoplasm</location>
    </subcellularLocation>
</comment>
<dbReference type="PANTHER" id="PTHR21373:SF0">
    <property type="entry name" value="N-ALPHA-ACETYLTRANSFERASE 35, NATC AUXILIARY SUBUNIT"/>
    <property type="match status" value="1"/>
</dbReference>
<dbReference type="EMBL" id="CAJHIT010000009">
    <property type="protein sequence ID" value="CAD6505708.1"/>
    <property type="molecule type" value="Genomic_DNA"/>
</dbReference>
<sequence length="758" mass="87722">MMRDGSLISLSNEIEELAVYDSRYPSGQNEELVYSSQLKIDGITSIDITEKFTSAVHQLDVGQIIQDPNFTLFESVGAIEIMDKKMDSGYLEPGETMDDDYDFSRNLLPDEVIGIMDQLFFHEMAWHKGHPLAQTIFTSVHIDRLLWPYPESISTTNFERNDLDSATEPLCHRVLRAYCLGLVKTCHFVNTRINSEHFYEEEDFVTNTFHRNLLEDFDSESILEFLKETKILVNSHDIYPIFKTALKIRLEFRIQFLVAVKTTESRISAQGMTSWTDLRPLGDEMKNSMRHGTPVPSAFSEKLQRKLASTIPPRPIVQLSPEDAFNHLDRLCLDASSVVEQLEYFDSHSLLTFILLIQALTPQPSTYARAILQYYLLADMSVLGSVPIQQVVENDLSTTILPSHMLFLPEYDEVEVPSDPRHKVATQIESFRSHAAGSYLDLLRTLCQNRCRIRRSLCHSIIEWDNLQYHAEQLDQKICDLDEESVIETKNSSDPIWSYPFSSWVYYYKILQMEWIIQLGFELETYQPDELAGMYGYLQYLSKTRHENLKRVQRLVNKRYHEALQNNKSCKDKNYTFLKTLSFIDFASVESSATYHFAHGLSCLFAVLDRLLALQPSFSYYSDDHRRYEVRMKPFLSMKHPKLIPYEEFKKLIRQPDEDTSELLQMSVDSTTNAKKYFEILSKLTPEESFSCGTHKSWSNDIKNCLKACIQTVINVTKVRRAVKATENGGRTKIKVEISTMDKGYHNWWTVPTITVPT</sequence>
<dbReference type="InterPro" id="IPR057983">
    <property type="entry name" value="NAA35-like_N"/>
</dbReference>
<accession>A0A9W4D7Q4</accession>
<evidence type="ECO:0000259" key="4">
    <source>
        <dbReference type="Pfam" id="PF04112"/>
    </source>
</evidence>
<evidence type="ECO:0000256" key="1">
    <source>
        <dbReference type="ARBA" id="ARBA00004496"/>
    </source>
</evidence>
<dbReference type="PANTHER" id="PTHR21373">
    <property type="entry name" value="GLUCOSE REPRESSIBLE PROTEIN MAK10"/>
    <property type="match status" value="1"/>
</dbReference>
<evidence type="ECO:0000313" key="7">
    <source>
        <dbReference type="Proteomes" id="UP000683417"/>
    </source>
</evidence>
<comment type="caution">
    <text evidence="6">The sequence shown here is derived from an EMBL/GenBank/DDBJ whole genome shotgun (WGS) entry which is preliminary data.</text>
</comment>
<evidence type="ECO:0000256" key="2">
    <source>
        <dbReference type="ARBA" id="ARBA00006289"/>
    </source>
</evidence>
<dbReference type="AlphaFoldDB" id="A0A9W4D7Q4"/>
<dbReference type="GO" id="GO:0031417">
    <property type="term" value="C:NatC complex"/>
    <property type="evidence" value="ECO:0007669"/>
    <property type="project" value="InterPro"/>
</dbReference>
<gene>
    <name evidence="6" type="ORF">BGTH12_LOCUS7066</name>
</gene>
<reference evidence="6" key="1">
    <citation type="submission" date="2020-10" db="EMBL/GenBank/DDBJ databases">
        <authorList>
            <person name="Muller C M."/>
        </authorList>
    </citation>
    <scope>NUCLEOTIDE SEQUENCE</scope>
    <source>
        <strain evidence="6">THUN-12</strain>
    </source>
</reference>
<protein>
    <submittedName>
        <fullName evidence="6">BgTH12-01196</fullName>
    </submittedName>
</protein>
<dbReference type="Pfam" id="PF25789">
    <property type="entry name" value="TPR_NAA35"/>
    <property type="match status" value="1"/>
</dbReference>
<feature type="domain" description="NAA35-like TPR repeats" evidence="5">
    <location>
        <begin position="342"/>
        <end position="750"/>
    </location>
</feature>
<dbReference type="Pfam" id="PF04112">
    <property type="entry name" value="Mak10"/>
    <property type="match status" value="1"/>
</dbReference>
<evidence type="ECO:0000259" key="5">
    <source>
        <dbReference type="Pfam" id="PF25789"/>
    </source>
</evidence>